<comment type="caution">
    <text evidence="1">The sequence shown here is derived from an EMBL/GenBank/DDBJ whole genome shotgun (WGS) entry which is preliminary data.</text>
</comment>
<evidence type="ECO:0000313" key="2">
    <source>
        <dbReference type="Proteomes" id="UP001597180"/>
    </source>
</evidence>
<dbReference type="Proteomes" id="UP001597180">
    <property type="component" value="Unassembled WGS sequence"/>
</dbReference>
<protein>
    <recommendedName>
        <fullName evidence="3">Transposase</fullName>
    </recommendedName>
</protein>
<dbReference type="RefSeq" id="WP_345589654.1">
    <property type="nucleotide sequence ID" value="NZ_BAABJG010000020.1"/>
</dbReference>
<reference evidence="2" key="1">
    <citation type="journal article" date="2019" name="Int. J. Syst. Evol. Microbiol.">
        <title>The Global Catalogue of Microorganisms (GCM) 10K type strain sequencing project: providing services to taxonomists for standard genome sequencing and annotation.</title>
        <authorList>
            <consortium name="The Broad Institute Genomics Platform"/>
            <consortium name="The Broad Institute Genome Sequencing Center for Infectious Disease"/>
            <person name="Wu L."/>
            <person name="Ma J."/>
        </authorList>
    </citation>
    <scope>NUCLEOTIDE SEQUENCE [LARGE SCALE GENOMIC DNA]</scope>
    <source>
        <strain evidence="2">CCUG 53270</strain>
    </source>
</reference>
<sequence length="63" mass="7449">MKTSISRISYYIRKVNGYNAARFDFMRRRTAKQPPANRAERLFRYKAAMYRRIHEAEGSAATC</sequence>
<evidence type="ECO:0000313" key="1">
    <source>
        <dbReference type="EMBL" id="MFD1223879.1"/>
    </source>
</evidence>
<keyword evidence="2" id="KW-1185">Reference proteome</keyword>
<proteinExistence type="predicted"/>
<dbReference type="EMBL" id="JBHTLU010000037">
    <property type="protein sequence ID" value="MFD1223879.1"/>
    <property type="molecule type" value="Genomic_DNA"/>
</dbReference>
<organism evidence="1 2">
    <name type="scientific">Paenibacillus vulneris</name>
    <dbReference type="NCBI Taxonomy" id="1133364"/>
    <lineage>
        <taxon>Bacteria</taxon>
        <taxon>Bacillati</taxon>
        <taxon>Bacillota</taxon>
        <taxon>Bacilli</taxon>
        <taxon>Bacillales</taxon>
        <taxon>Paenibacillaceae</taxon>
        <taxon>Paenibacillus</taxon>
    </lineage>
</organism>
<gene>
    <name evidence="1" type="ORF">ACFQ4B_27515</name>
</gene>
<evidence type="ECO:0008006" key="3">
    <source>
        <dbReference type="Google" id="ProtNLM"/>
    </source>
</evidence>
<accession>A0ABW3UWJ4</accession>
<name>A0ABW3UWJ4_9BACL</name>